<keyword evidence="1" id="KW-0472">Membrane</keyword>
<dbReference type="Proteomes" id="UP001634393">
    <property type="component" value="Unassembled WGS sequence"/>
</dbReference>
<evidence type="ECO:0008006" key="4">
    <source>
        <dbReference type="Google" id="ProtNLM"/>
    </source>
</evidence>
<dbReference type="EMBL" id="JBJXBP010000002">
    <property type="protein sequence ID" value="KAL3845130.1"/>
    <property type="molecule type" value="Genomic_DNA"/>
</dbReference>
<evidence type="ECO:0000313" key="2">
    <source>
        <dbReference type="EMBL" id="KAL3845130.1"/>
    </source>
</evidence>
<comment type="caution">
    <text evidence="2">The sequence shown here is derived from an EMBL/GenBank/DDBJ whole genome shotgun (WGS) entry which is preliminary data.</text>
</comment>
<organism evidence="2 3">
    <name type="scientific">Penstemon smallii</name>
    <dbReference type="NCBI Taxonomy" id="265156"/>
    <lineage>
        <taxon>Eukaryota</taxon>
        <taxon>Viridiplantae</taxon>
        <taxon>Streptophyta</taxon>
        <taxon>Embryophyta</taxon>
        <taxon>Tracheophyta</taxon>
        <taxon>Spermatophyta</taxon>
        <taxon>Magnoliopsida</taxon>
        <taxon>eudicotyledons</taxon>
        <taxon>Gunneridae</taxon>
        <taxon>Pentapetalae</taxon>
        <taxon>asterids</taxon>
        <taxon>lamiids</taxon>
        <taxon>Lamiales</taxon>
        <taxon>Plantaginaceae</taxon>
        <taxon>Cheloneae</taxon>
        <taxon>Penstemon</taxon>
    </lineage>
</organism>
<proteinExistence type="predicted"/>
<sequence length="454" mass="50286">MSADNGVEFSMKVLLNKEKNKVLFAEVDGYLADILISFLTLPLGTIMRLLTKQFAGRAPVIGSLNTLYKGLGNLDTNYFWTEAGKLMLLNPNNPFEGDLQKLKINIDDTPPTKYFICQNWNCTWDNLGNVSVNMYHGTGKCVCGHSMNREIRFLSTDSNQVGAAGAFTSEAASFIITDDLRIVPNLIGTGSLVSESPLTDLIFNKTQMVPATVNSGLGIVIGKNSTTPTYKRMTLKIILQKSTGKFLLAQTIEDVIDFLFSLFTIPLGGVISLLGGDFFIGSIHNLHRSLASLNGCRYLKNQDPYNTTPQLPCKYLSNHQLFPLNQKMATSLHCFSKKTIYENRIHLCHNWPPYLQKDEKVHNVQFLDPKGQGSYIKGPAMFTVTDDLIVTPTSAISSFSILNRLKIPLSDIEEYVIDIGEEEALSILKASLASTSAISIGLMPFLKKHPKQDK</sequence>
<feature type="transmembrane region" description="Helical" evidence="1">
    <location>
        <begin position="258"/>
        <end position="280"/>
    </location>
</feature>
<evidence type="ECO:0000313" key="3">
    <source>
        <dbReference type="Proteomes" id="UP001634393"/>
    </source>
</evidence>
<accession>A0ABD3U818</accession>
<keyword evidence="1" id="KW-0812">Transmembrane</keyword>
<dbReference type="Pfam" id="PF05056">
    <property type="entry name" value="DUF674"/>
    <property type="match status" value="2"/>
</dbReference>
<reference evidence="2 3" key="1">
    <citation type="submission" date="2024-12" db="EMBL/GenBank/DDBJ databases">
        <title>The unique morphological basis and parallel evolutionary history of personate flowers in Penstemon.</title>
        <authorList>
            <person name="Depatie T.H."/>
            <person name="Wessinger C.A."/>
        </authorList>
    </citation>
    <scope>NUCLEOTIDE SEQUENCE [LARGE SCALE GENOMIC DNA]</scope>
    <source>
        <strain evidence="2">WTNN_2</strain>
        <tissue evidence="2">Leaf</tissue>
    </source>
</reference>
<dbReference type="InterPro" id="IPR007750">
    <property type="entry name" value="DUF674"/>
</dbReference>
<dbReference type="PANTHER" id="PTHR33103:SF27">
    <property type="entry name" value="OS04G0594700 PROTEIN"/>
    <property type="match status" value="1"/>
</dbReference>
<evidence type="ECO:0000256" key="1">
    <source>
        <dbReference type="SAM" id="Phobius"/>
    </source>
</evidence>
<keyword evidence="1" id="KW-1133">Transmembrane helix</keyword>
<protein>
    <recommendedName>
        <fullName evidence="4">DUF674 family protein</fullName>
    </recommendedName>
</protein>
<dbReference type="AlphaFoldDB" id="A0ABD3U818"/>
<gene>
    <name evidence="2" type="ORF">ACJIZ3_002533</name>
</gene>
<dbReference type="PANTHER" id="PTHR33103">
    <property type="entry name" value="OS01G0153900 PROTEIN"/>
    <property type="match status" value="1"/>
</dbReference>
<keyword evidence="3" id="KW-1185">Reference proteome</keyword>
<name>A0ABD3U818_9LAMI</name>